<sequence>MYAVIQLDSENHRLRPKRVKMEFVCKYCNRTFNKHYSLLIHERNHMPTVNYRCEMCYKSFKRQDSLQQHRSTHSPNYRAGYALQL</sequence>
<dbReference type="PROSITE" id="PS00028">
    <property type="entry name" value="ZINC_FINGER_C2H2_1"/>
    <property type="match status" value="2"/>
</dbReference>
<feature type="domain" description="C2H2-type" evidence="10">
    <location>
        <begin position="23"/>
        <end position="45"/>
    </location>
</feature>
<evidence type="ECO:0000256" key="2">
    <source>
        <dbReference type="ARBA" id="ARBA00022723"/>
    </source>
</evidence>
<evidence type="ECO:0000256" key="6">
    <source>
        <dbReference type="ARBA" id="ARBA00023015"/>
    </source>
</evidence>
<reference evidence="11" key="2">
    <citation type="submission" date="2022-10" db="EMBL/GenBank/DDBJ databases">
        <authorList>
            <consortium name="ENA_rothamsted_submissions"/>
            <consortium name="culmorum"/>
            <person name="King R."/>
        </authorList>
    </citation>
    <scope>NUCLEOTIDE SEQUENCE</scope>
</reference>
<evidence type="ECO:0000256" key="8">
    <source>
        <dbReference type="ARBA" id="ARBA00023242"/>
    </source>
</evidence>
<dbReference type="GO" id="GO:0000981">
    <property type="term" value="F:DNA-binding transcription factor activity, RNA polymerase II-specific"/>
    <property type="evidence" value="ECO:0007669"/>
    <property type="project" value="TreeGrafter"/>
</dbReference>
<name>A0A9P0J408_APHGO</name>
<keyword evidence="4 9" id="KW-0863">Zinc-finger</keyword>
<dbReference type="Pfam" id="PF13912">
    <property type="entry name" value="zf-C2H2_6"/>
    <property type="match status" value="1"/>
</dbReference>
<reference evidence="11" key="1">
    <citation type="submission" date="2022-02" db="EMBL/GenBank/DDBJ databases">
        <authorList>
            <person name="King R."/>
        </authorList>
    </citation>
    <scope>NUCLEOTIDE SEQUENCE</scope>
</reference>
<keyword evidence="2" id="KW-0479">Metal-binding</keyword>
<gene>
    <name evidence="11" type="ORF">APHIGO_LOCUS5196</name>
</gene>
<dbReference type="PANTHER" id="PTHR14196">
    <property type="entry name" value="ODD-SKIPPED - RELATED"/>
    <property type="match status" value="1"/>
</dbReference>
<dbReference type="Proteomes" id="UP001154329">
    <property type="component" value="Chromosome 2"/>
</dbReference>
<dbReference type="FunFam" id="3.30.160.60:FF:000100">
    <property type="entry name" value="Zinc finger 45-like"/>
    <property type="match status" value="1"/>
</dbReference>
<dbReference type="GO" id="GO:0008270">
    <property type="term" value="F:zinc ion binding"/>
    <property type="evidence" value="ECO:0007669"/>
    <property type="project" value="UniProtKB-KW"/>
</dbReference>
<evidence type="ECO:0000256" key="3">
    <source>
        <dbReference type="ARBA" id="ARBA00022737"/>
    </source>
</evidence>
<protein>
    <recommendedName>
        <fullName evidence="10">C2H2-type domain-containing protein</fullName>
    </recommendedName>
</protein>
<dbReference type="SMART" id="SM00355">
    <property type="entry name" value="ZnF_C2H2"/>
    <property type="match status" value="2"/>
</dbReference>
<keyword evidence="8" id="KW-0539">Nucleus</keyword>
<dbReference type="GO" id="GO:0005634">
    <property type="term" value="C:nucleus"/>
    <property type="evidence" value="ECO:0007669"/>
    <property type="project" value="UniProtKB-SubCell"/>
</dbReference>
<organism evidence="11 12">
    <name type="scientific">Aphis gossypii</name>
    <name type="common">Cotton aphid</name>
    <dbReference type="NCBI Taxonomy" id="80765"/>
    <lineage>
        <taxon>Eukaryota</taxon>
        <taxon>Metazoa</taxon>
        <taxon>Ecdysozoa</taxon>
        <taxon>Arthropoda</taxon>
        <taxon>Hexapoda</taxon>
        <taxon>Insecta</taxon>
        <taxon>Pterygota</taxon>
        <taxon>Neoptera</taxon>
        <taxon>Paraneoptera</taxon>
        <taxon>Hemiptera</taxon>
        <taxon>Sternorrhyncha</taxon>
        <taxon>Aphidomorpha</taxon>
        <taxon>Aphidoidea</taxon>
        <taxon>Aphididae</taxon>
        <taxon>Aphidini</taxon>
        <taxon>Aphis</taxon>
        <taxon>Aphis</taxon>
    </lineage>
</organism>
<keyword evidence="12" id="KW-1185">Reference proteome</keyword>
<dbReference type="OrthoDB" id="9451254at2759"/>
<evidence type="ECO:0000256" key="4">
    <source>
        <dbReference type="ARBA" id="ARBA00022771"/>
    </source>
</evidence>
<feature type="domain" description="C2H2-type" evidence="10">
    <location>
        <begin position="51"/>
        <end position="78"/>
    </location>
</feature>
<evidence type="ECO:0000256" key="9">
    <source>
        <dbReference type="PROSITE-ProRule" id="PRU00042"/>
    </source>
</evidence>
<dbReference type="SUPFAM" id="SSF57667">
    <property type="entry name" value="beta-beta-alpha zinc fingers"/>
    <property type="match status" value="1"/>
</dbReference>
<keyword evidence="7" id="KW-0804">Transcription</keyword>
<dbReference type="PROSITE" id="PS50157">
    <property type="entry name" value="ZINC_FINGER_C2H2_2"/>
    <property type="match status" value="2"/>
</dbReference>
<evidence type="ECO:0000256" key="7">
    <source>
        <dbReference type="ARBA" id="ARBA00023163"/>
    </source>
</evidence>
<keyword evidence="3" id="KW-0677">Repeat</keyword>
<dbReference type="InterPro" id="IPR036236">
    <property type="entry name" value="Znf_C2H2_sf"/>
</dbReference>
<dbReference type="GO" id="GO:0000977">
    <property type="term" value="F:RNA polymerase II transcription regulatory region sequence-specific DNA binding"/>
    <property type="evidence" value="ECO:0007669"/>
    <property type="project" value="TreeGrafter"/>
</dbReference>
<dbReference type="Pfam" id="PF00096">
    <property type="entry name" value="zf-C2H2"/>
    <property type="match status" value="1"/>
</dbReference>
<evidence type="ECO:0000256" key="1">
    <source>
        <dbReference type="ARBA" id="ARBA00004123"/>
    </source>
</evidence>
<dbReference type="PANTHER" id="PTHR14196:SF0">
    <property type="entry name" value="PROTEIN BOWEL"/>
    <property type="match status" value="1"/>
</dbReference>
<dbReference type="InterPro" id="IPR050717">
    <property type="entry name" value="C2H2-ZF_Transcription_Reg"/>
</dbReference>
<keyword evidence="5" id="KW-0862">Zinc</keyword>
<dbReference type="Gene3D" id="3.30.160.60">
    <property type="entry name" value="Classic Zinc Finger"/>
    <property type="match status" value="1"/>
</dbReference>
<evidence type="ECO:0000313" key="12">
    <source>
        <dbReference type="Proteomes" id="UP001154329"/>
    </source>
</evidence>
<accession>A0A9P0J408</accession>
<proteinExistence type="predicted"/>
<dbReference type="EMBL" id="OU899035">
    <property type="protein sequence ID" value="CAH1723525.1"/>
    <property type="molecule type" value="Genomic_DNA"/>
</dbReference>
<keyword evidence="6" id="KW-0805">Transcription regulation</keyword>
<evidence type="ECO:0000259" key="10">
    <source>
        <dbReference type="PROSITE" id="PS50157"/>
    </source>
</evidence>
<dbReference type="InterPro" id="IPR013087">
    <property type="entry name" value="Znf_C2H2_type"/>
</dbReference>
<dbReference type="AlphaFoldDB" id="A0A9P0J408"/>
<evidence type="ECO:0000313" key="11">
    <source>
        <dbReference type="EMBL" id="CAH1723525.1"/>
    </source>
</evidence>
<evidence type="ECO:0000256" key="5">
    <source>
        <dbReference type="ARBA" id="ARBA00022833"/>
    </source>
</evidence>
<comment type="subcellular location">
    <subcellularLocation>
        <location evidence="1">Nucleus</location>
    </subcellularLocation>
</comment>